<dbReference type="PANTHER" id="PTHR42938">
    <property type="entry name" value="FORMATE DEHYDROGENASE 1"/>
    <property type="match status" value="1"/>
</dbReference>
<dbReference type="Pfam" id="PF02826">
    <property type="entry name" value="2-Hacid_dh_C"/>
    <property type="match status" value="1"/>
</dbReference>
<accession>A0ABP1FR57</accession>
<gene>
    <name evidence="2" type="primary">g4792</name>
    <name evidence="2" type="ORF">VP750_LOCUS4089</name>
</gene>
<dbReference type="EMBL" id="CAXHTA020000007">
    <property type="protein sequence ID" value="CAL5222430.1"/>
    <property type="molecule type" value="Genomic_DNA"/>
</dbReference>
<dbReference type="Gene3D" id="3.40.50.720">
    <property type="entry name" value="NAD(P)-binding Rossmann-like Domain"/>
    <property type="match status" value="3"/>
</dbReference>
<protein>
    <submittedName>
        <fullName evidence="2">G4792 protein</fullName>
    </submittedName>
</protein>
<name>A0ABP1FR57_9CHLO</name>
<dbReference type="SUPFAM" id="SSF51735">
    <property type="entry name" value="NAD(P)-binding Rossmann-fold domains"/>
    <property type="match status" value="1"/>
</dbReference>
<reference evidence="2 3" key="1">
    <citation type="submission" date="2024-06" db="EMBL/GenBank/DDBJ databases">
        <authorList>
            <person name="Kraege A."/>
            <person name="Thomma B."/>
        </authorList>
    </citation>
    <scope>NUCLEOTIDE SEQUENCE [LARGE SCALE GENOMIC DNA]</scope>
</reference>
<proteinExistence type="predicted"/>
<organism evidence="2 3">
    <name type="scientific">Coccomyxa viridis</name>
    <dbReference type="NCBI Taxonomy" id="1274662"/>
    <lineage>
        <taxon>Eukaryota</taxon>
        <taxon>Viridiplantae</taxon>
        <taxon>Chlorophyta</taxon>
        <taxon>core chlorophytes</taxon>
        <taxon>Trebouxiophyceae</taxon>
        <taxon>Trebouxiophyceae incertae sedis</taxon>
        <taxon>Coccomyxaceae</taxon>
        <taxon>Coccomyxa</taxon>
    </lineage>
</organism>
<sequence length="330" mass="34811">MPYLLSENLDGVDRCSRGGPAFTSSKALTGTRAVAAARQVASRQAESRAALPVVAVAAPERPVILVTEKLGDPGIELLQQTGDAETAYNVAPDQPEERIKTADALIIRSATQETKEVFKAAGGRLKVVGRAGDGIDNVDLASATDMSSHPHHGNTLHGCLVLNAPTANTVVAAEHGTALICALSRNMAQADALVKAGKWVGSEVARRGIGLDIERVVAYDPYASEVKAAALGVKLVSREEALAQADFFSLHMPQTPQIKGMFEDDAFGKMKKGARIVNVARGGVIHEAALARALDNGKVAQKIWTPIYQVYGPALPKGTPEYQGEHANPL</sequence>
<dbReference type="InterPro" id="IPR006140">
    <property type="entry name" value="D-isomer_DH_NAD-bd"/>
</dbReference>
<dbReference type="InterPro" id="IPR036291">
    <property type="entry name" value="NAD(P)-bd_dom_sf"/>
</dbReference>
<comment type="caution">
    <text evidence="2">The sequence shown here is derived from an EMBL/GenBank/DDBJ whole genome shotgun (WGS) entry which is preliminary data.</text>
</comment>
<evidence type="ECO:0000259" key="1">
    <source>
        <dbReference type="Pfam" id="PF02826"/>
    </source>
</evidence>
<dbReference type="PANTHER" id="PTHR42938:SF22">
    <property type="entry name" value="D-3-PHOSPHOGLYCERATE DEHYDROGENASE"/>
    <property type="match status" value="1"/>
</dbReference>
<evidence type="ECO:0000313" key="3">
    <source>
        <dbReference type="Proteomes" id="UP001497392"/>
    </source>
</evidence>
<dbReference type="Proteomes" id="UP001497392">
    <property type="component" value="Unassembled WGS sequence"/>
</dbReference>
<keyword evidence="3" id="KW-1185">Reference proteome</keyword>
<evidence type="ECO:0000313" key="2">
    <source>
        <dbReference type="EMBL" id="CAL5222430.1"/>
    </source>
</evidence>
<feature type="domain" description="D-isomer specific 2-hydroxyacid dehydrogenase NAD-binding" evidence="1">
    <location>
        <begin position="200"/>
        <end position="300"/>
    </location>
</feature>
<dbReference type="SUPFAM" id="SSF52283">
    <property type="entry name" value="Formate/glycerate dehydrogenase catalytic domain-like"/>
    <property type="match status" value="1"/>
</dbReference>